<dbReference type="Proteomes" id="UP000199628">
    <property type="component" value="Unassembled WGS sequence"/>
</dbReference>
<dbReference type="AlphaFoldDB" id="A0A1G7E3Y8"/>
<sequence length="318" mass="33125">PYAIVASDAVGSGLENYDITYVDGALTVTPAPLVVTALDQIKFQGEEFVFQGNEISVSGLVVAGDSVNAATLTSPGAPIGALAANSPFAIGVGGATGTGLENYAISYVDGTMVVDLPSDTVPRPPVSVEFGLPNPADDIRVLFAEGETFTGMPGSFGPIRQAALTTLGDVRVISDRLVIAAESCQQGSNDVSRYLACLSDALNSFAAELDEISADLPPGMENVATIIRNARSNVDSARQRAERRLATATTDAEREAIRRDALAEARTALDDAAGEIRKAISLVRVEDPELADIQRATITTVSDALETAGIQLSRVSDL</sequence>
<feature type="domain" description="MBG" evidence="1">
    <location>
        <begin position="33"/>
        <end position="112"/>
    </location>
</feature>
<dbReference type="Pfam" id="PF18676">
    <property type="entry name" value="MBG_2"/>
    <property type="match status" value="1"/>
</dbReference>
<organism evidence="2 3">
    <name type="scientific">Ruegeria marina</name>
    <dbReference type="NCBI Taxonomy" id="639004"/>
    <lineage>
        <taxon>Bacteria</taxon>
        <taxon>Pseudomonadati</taxon>
        <taxon>Pseudomonadota</taxon>
        <taxon>Alphaproteobacteria</taxon>
        <taxon>Rhodobacterales</taxon>
        <taxon>Roseobacteraceae</taxon>
        <taxon>Ruegeria</taxon>
    </lineage>
</organism>
<evidence type="ECO:0000259" key="1">
    <source>
        <dbReference type="Pfam" id="PF18676"/>
    </source>
</evidence>
<dbReference type="STRING" id="639004.SAMN04488239_12352"/>
<dbReference type="RefSeq" id="WP_281243200.1">
    <property type="nucleotide sequence ID" value="NZ_FMZV01000023.1"/>
</dbReference>
<dbReference type="EMBL" id="FMZV01000023">
    <property type="protein sequence ID" value="SDE58176.1"/>
    <property type="molecule type" value="Genomic_DNA"/>
</dbReference>
<keyword evidence="3" id="KW-1185">Reference proteome</keyword>
<dbReference type="InterPro" id="IPR041286">
    <property type="entry name" value="MBG_2"/>
</dbReference>
<evidence type="ECO:0000313" key="2">
    <source>
        <dbReference type="EMBL" id="SDE58176.1"/>
    </source>
</evidence>
<reference evidence="3" key="1">
    <citation type="submission" date="2016-10" db="EMBL/GenBank/DDBJ databases">
        <authorList>
            <person name="Varghese N."/>
            <person name="Submissions S."/>
        </authorList>
    </citation>
    <scope>NUCLEOTIDE SEQUENCE [LARGE SCALE GENOMIC DNA]</scope>
    <source>
        <strain evidence="3">CGMCC 1.9108</strain>
    </source>
</reference>
<gene>
    <name evidence="2" type="ORF">SAMN04488239_12352</name>
</gene>
<evidence type="ECO:0000313" key="3">
    <source>
        <dbReference type="Proteomes" id="UP000199628"/>
    </source>
</evidence>
<accession>A0A1G7E3Y8</accession>
<protein>
    <recommendedName>
        <fullName evidence="1">MBG domain-containing protein</fullName>
    </recommendedName>
</protein>
<feature type="non-terminal residue" evidence="2">
    <location>
        <position position="1"/>
    </location>
</feature>
<name>A0A1G7E3Y8_9RHOB</name>
<proteinExistence type="predicted"/>